<dbReference type="InterPro" id="IPR036322">
    <property type="entry name" value="WD40_repeat_dom_sf"/>
</dbReference>
<dbReference type="AlphaFoldDB" id="A0AAV2HE04"/>
<evidence type="ECO:0000256" key="5">
    <source>
        <dbReference type="ARBA" id="ARBA00022574"/>
    </source>
</evidence>
<dbReference type="GO" id="GO:0005198">
    <property type="term" value="F:structural molecule activity"/>
    <property type="evidence" value="ECO:0007669"/>
    <property type="project" value="InterPro"/>
</dbReference>
<keyword evidence="9" id="KW-0653">Protein transport</keyword>
<comment type="subcellular location">
    <subcellularLocation>
        <location evidence="2">Lysosome</location>
    </subcellularLocation>
    <subcellularLocation>
        <location evidence="1">Nucleus envelope</location>
    </subcellularLocation>
</comment>
<proteinExistence type="inferred from homology"/>
<protein>
    <recommendedName>
        <fullName evidence="16">Nucleoporin SEH1</fullName>
    </recommendedName>
</protein>
<evidence type="ECO:0000256" key="11">
    <source>
        <dbReference type="ARBA" id="ARBA00023242"/>
    </source>
</evidence>
<dbReference type="PANTHER" id="PTHR11024:SF3">
    <property type="entry name" value="NUCLEOPORIN SEH1"/>
    <property type="match status" value="1"/>
</dbReference>
<sequence length="346" mass="38225">MFVAQTIASEHKDLIHDVSFDCHGRRMATCSSDHTVKVWDLENGKWKCTASWKTPGGSVSRVTWSHPEFGQILATCSFDRTVAVWEELGGDLSTKGDSSANAWLKRISLADSRTTVTDVCFAPKHLGLQLATCSSDGIVRIYEAVDVMKLGNWQLQCEFNCNLSLSCLSWGTSRTSAPLIAVGSDDANIAAGAKVLIYEYSETTRKWHKVSTIYSVKEAVHDVKFAPSVGRPFHQLAIASDELTIISLKNVREESRQISSEHSIFEIRQSGRFNDHGSKVWRLSWNITGTILSSSGDDGSVRLWKANYLDIWKCISVLKADGGAPEEERASIHAPSMSSTPGSFRY</sequence>
<dbReference type="GO" id="GO:0035859">
    <property type="term" value="C:Seh1-associated complex"/>
    <property type="evidence" value="ECO:0007669"/>
    <property type="project" value="TreeGrafter"/>
</dbReference>
<evidence type="ECO:0000256" key="3">
    <source>
        <dbReference type="ARBA" id="ARBA00010102"/>
    </source>
</evidence>
<dbReference type="Gene3D" id="2.130.10.10">
    <property type="entry name" value="YVTN repeat-like/Quinoprotein amine dehydrogenase"/>
    <property type="match status" value="1"/>
</dbReference>
<evidence type="ECO:0000256" key="12">
    <source>
        <dbReference type="ARBA" id="ARBA00023306"/>
    </source>
</evidence>
<evidence type="ECO:0000256" key="13">
    <source>
        <dbReference type="PROSITE-ProRule" id="PRU00221"/>
    </source>
</evidence>
<evidence type="ECO:0000256" key="8">
    <source>
        <dbReference type="ARBA" id="ARBA00022776"/>
    </source>
</evidence>
<dbReference type="GO" id="GO:0015031">
    <property type="term" value="P:protein transport"/>
    <property type="evidence" value="ECO:0007669"/>
    <property type="project" value="UniProtKB-KW"/>
</dbReference>
<accession>A0AAV2HE04</accession>
<dbReference type="SUPFAM" id="SSF50978">
    <property type="entry name" value="WD40 repeat-like"/>
    <property type="match status" value="1"/>
</dbReference>
<dbReference type="FunFam" id="2.130.10.10:FF:000063">
    <property type="entry name" value="SEH1 like nucleoporin"/>
    <property type="match status" value="1"/>
</dbReference>
<gene>
    <name evidence="14" type="ORF">GSLYS_00006115001</name>
</gene>
<keyword evidence="7" id="KW-0677">Repeat</keyword>
<evidence type="ECO:0000256" key="6">
    <source>
        <dbReference type="ARBA" id="ARBA00022618"/>
    </source>
</evidence>
<dbReference type="Pfam" id="PF00400">
    <property type="entry name" value="WD40"/>
    <property type="match status" value="4"/>
</dbReference>
<feature type="repeat" description="WD" evidence="13">
    <location>
        <begin position="273"/>
        <end position="305"/>
    </location>
</feature>
<dbReference type="PROSITE" id="PS50082">
    <property type="entry name" value="WD_REPEATS_2"/>
    <property type="match status" value="2"/>
</dbReference>
<keyword evidence="4" id="KW-0813">Transport</keyword>
<keyword evidence="15" id="KW-1185">Reference proteome</keyword>
<comment type="similarity">
    <text evidence="3">Belongs to the WD repeat SEC13 family.</text>
</comment>
<dbReference type="InterPro" id="IPR001680">
    <property type="entry name" value="WD40_rpt"/>
</dbReference>
<evidence type="ECO:0000313" key="15">
    <source>
        <dbReference type="Proteomes" id="UP001497497"/>
    </source>
</evidence>
<evidence type="ECO:0000313" key="14">
    <source>
        <dbReference type="EMBL" id="CAL1532036.1"/>
    </source>
</evidence>
<dbReference type="InterPro" id="IPR037363">
    <property type="entry name" value="Sec13/Seh1_fam"/>
</dbReference>
<evidence type="ECO:0000256" key="2">
    <source>
        <dbReference type="ARBA" id="ARBA00004371"/>
    </source>
</evidence>
<evidence type="ECO:0000256" key="1">
    <source>
        <dbReference type="ARBA" id="ARBA00004259"/>
    </source>
</evidence>
<dbReference type="InterPro" id="IPR019775">
    <property type="entry name" value="WD40_repeat_CS"/>
</dbReference>
<feature type="repeat" description="WD" evidence="13">
    <location>
        <begin position="8"/>
        <end position="45"/>
    </location>
</feature>
<dbReference type="EMBL" id="CAXITT010000104">
    <property type="protein sequence ID" value="CAL1532036.1"/>
    <property type="molecule type" value="Genomic_DNA"/>
</dbReference>
<dbReference type="InterPro" id="IPR020472">
    <property type="entry name" value="WD40_PAC1"/>
</dbReference>
<organism evidence="14 15">
    <name type="scientific">Lymnaea stagnalis</name>
    <name type="common">Great pond snail</name>
    <name type="synonym">Helix stagnalis</name>
    <dbReference type="NCBI Taxonomy" id="6523"/>
    <lineage>
        <taxon>Eukaryota</taxon>
        <taxon>Metazoa</taxon>
        <taxon>Spiralia</taxon>
        <taxon>Lophotrochozoa</taxon>
        <taxon>Mollusca</taxon>
        <taxon>Gastropoda</taxon>
        <taxon>Heterobranchia</taxon>
        <taxon>Euthyneura</taxon>
        <taxon>Panpulmonata</taxon>
        <taxon>Hygrophila</taxon>
        <taxon>Lymnaeoidea</taxon>
        <taxon>Lymnaeidae</taxon>
        <taxon>Lymnaea</taxon>
    </lineage>
</organism>
<dbReference type="Proteomes" id="UP001497497">
    <property type="component" value="Unassembled WGS sequence"/>
</dbReference>
<dbReference type="InterPro" id="IPR015943">
    <property type="entry name" value="WD40/YVTN_repeat-like_dom_sf"/>
</dbReference>
<dbReference type="PRINTS" id="PR00320">
    <property type="entry name" value="GPROTEINBRPT"/>
</dbReference>
<keyword evidence="10" id="KW-0458">Lysosome</keyword>
<name>A0AAV2HE04_LYMST</name>
<comment type="caution">
    <text evidence="14">The sequence shown here is derived from an EMBL/GenBank/DDBJ whole genome shotgun (WGS) entry which is preliminary data.</text>
</comment>
<dbReference type="SMART" id="SM00320">
    <property type="entry name" value="WD40"/>
    <property type="match status" value="4"/>
</dbReference>
<keyword evidence="5 13" id="KW-0853">WD repeat</keyword>
<dbReference type="PROSITE" id="PS00678">
    <property type="entry name" value="WD_REPEATS_1"/>
    <property type="match status" value="1"/>
</dbReference>
<evidence type="ECO:0000256" key="4">
    <source>
        <dbReference type="ARBA" id="ARBA00022448"/>
    </source>
</evidence>
<keyword evidence="8" id="KW-0498">Mitosis</keyword>
<dbReference type="GO" id="GO:0031080">
    <property type="term" value="C:nuclear pore outer ring"/>
    <property type="evidence" value="ECO:0007669"/>
    <property type="project" value="TreeGrafter"/>
</dbReference>
<dbReference type="GO" id="GO:0051301">
    <property type="term" value="P:cell division"/>
    <property type="evidence" value="ECO:0007669"/>
    <property type="project" value="UniProtKB-KW"/>
</dbReference>
<dbReference type="GO" id="GO:1904263">
    <property type="term" value="P:positive regulation of TORC1 signaling"/>
    <property type="evidence" value="ECO:0007669"/>
    <property type="project" value="TreeGrafter"/>
</dbReference>
<keyword evidence="11" id="KW-0539">Nucleus</keyword>
<keyword evidence="12" id="KW-0131">Cell cycle</keyword>
<evidence type="ECO:0008006" key="16">
    <source>
        <dbReference type="Google" id="ProtNLM"/>
    </source>
</evidence>
<evidence type="ECO:0000256" key="9">
    <source>
        <dbReference type="ARBA" id="ARBA00022927"/>
    </source>
</evidence>
<dbReference type="PROSITE" id="PS50294">
    <property type="entry name" value="WD_REPEATS_REGION"/>
    <property type="match status" value="2"/>
</dbReference>
<evidence type="ECO:0000256" key="10">
    <source>
        <dbReference type="ARBA" id="ARBA00023228"/>
    </source>
</evidence>
<evidence type="ECO:0000256" key="7">
    <source>
        <dbReference type="ARBA" id="ARBA00022737"/>
    </source>
</evidence>
<dbReference type="GO" id="GO:0034198">
    <property type="term" value="P:cellular response to amino acid starvation"/>
    <property type="evidence" value="ECO:0007669"/>
    <property type="project" value="TreeGrafter"/>
</dbReference>
<dbReference type="PANTHER" id="PTHR11024">
    <property type="entry name" value="NUCLEAR PORE COMPLEX PROTEIN SEC13 / SEH1 FAMILY MEMBER"/>
    <property type="match status" value="1"/>
</dbReference>
<keyword evidence="6" id="KW-0132">Cell division</keyword>
<reference evidence="14 15" key="1">
    <citation type="submission" date="2024-04" db="EMBL/GenBank/DDBJ databases">
        <authorList>
            <consortium name="Genoscope - CEA"/>
            <person name="William W."/>
        </authorList>
    </citation>
    <scope>NUCLEOTIDE SEQUENCE [LARGE SCALE GENOMIC DNA]</scope>
</reference>
<dbReference type="GO" id="GO:0005764">
    <property type="term" value="C:lysosome"/>
    <property type="evidence" value="ECO:0007669"/>
    <property type="project" value="UniProtKB-SubCell"/>
</dbReference>